<feature type="domain" description="Methyl-accepting transducer" evidence="5">
    <location>
        <begin position="223"/>
        <end position="473"/>
    </location>
</feature>
<comment type="caution">
    <text evidence="6">The sequence shown here is derived from an EMBL/GenBank/DDBJ whole genome shotgun (WGS) entry which is preliminary data.</text>
</comment>
<dbReference type="Proteomes" id="UP000186666">
    <property type="component" value="Unassembled WGS sequence"/>
</dbReference>
<feature type="transmembrane region" description="Helical" evidence="4">
    <location>
        <begin position="82"/>
        <end position="99"/>
    </location>
</feature>
<dbReference type="PANTHER" id="PTHR32089:SF112">
    <property type="entry name" value="LYSOZYME-LIKE PROTEIN-RELATED"/>
    <property type="match status" value="1"/>
</dbReference>
<feature type="coiled-coil region" evidence="3">
    <location>
        <begin position="462"/>
        <end position="489"/>
    </location>
</feature>
<name>A0ABY1K5D9_9BACL</name>
<proteinExistence type="predicted"/>
<dbReference type="Pfam" id="PF00015">
    <property type="entry name" value="MCPsignal"/>
    <property type="match status" value="1"/>
</dbReference>
<keyword evidence="7" id="KW-1185">Reference proteome</keyword>
<dbReference type="SMART" id="SM00283">
    <property type="entry name" value="MA"/>
    <property type="match status" value="1"/>
</dbReference>
<evidence type="ECO:0000313" key="6">
    <source>
        <dbReference type="EMBL" id="SIR28759.1"/>
    </source>
</evidence>
<feature type="transmembrane region" description="Helical" evidence="4">
    <location>
        <begin position="157"/>
        <end position="175"/>
    </location>
</feature>
<keyword evidence="3" id="KW-0175">Coiled coil</keyword>
<dbReference type="PANTHER" id="PTHR32089">
    <property type="entry name" value="METHYL-ACCEPTING CHEMOTAXIS PROTEIN MCPB"/>
    <property type="match status" value="1"/>
</dbReference>
<gene>
    <name evidence="6" type="ORF">SAMN05421578_11038</name>
</gene>
<protein>
    <submittedName>
        <fullName evidence="6">Methyl-accepting chemotaxis protein</fullName>
    </submittedName>
</protein>
<feature type="transmembrane region" description="Helical" evidence="4">
    <location>
        <begin position="130"/>
        <end position="151"/>
    </location>
</feature>
<reference evidence="6 7" key="1">
    <citation type="submission" date="2017-01" db="EMBL/GenBank/DDBJ databases">
        <authorList>
            <person name="Varghese N."/>
            <person name="Submissions S."/>
        </authorList>
    </citation>
    <scope>NUCLEOTIDE SEQUENCE [LARGE SCALE GENOMIC DNA]</scope>
    <source>
        <strain evidence="6 7">ATCC 23464</strain>
    </source>
</reference>
<keyword evidence="4" id="KW-0812">Transmembrane</keyword>
<dbReference type="InterPro" id="IPR004089">
    <property type="entry name" value="MCPsignal_dom"/>
</dbReference>
<dbReference type="Gene3D" id="1.10.287.950">
    <property type="entry name" value="Methyl-accepting chemotaxis protein"/>
    <property type="match status" value="1"/>
</dbReference>
<evidence type="ECO:0000256" key="2">
    <source>
        <dbReference type="PROSITE-ProRule" id="PRU00284"/>
    </source>
</evidence>
<evidence type="ECO:0000313" key="7">
    <source>
        <dbReference type="Proteomes" id="UP000186666"/>
    </source>
</evidence>
<dbReference type="PROSITE" id="PS50111">
    <property type="entry name" value="CHEMOTAXIS_TRANSDUC_2"/>
    <property type="match status" value="1"/>
</dbReference>
<keyword evidence="1 2" id="KW-0807">Transducer</keyword>
<feature type="transmembrane region" description="Helical" evidence="4">
    <location>
        <begin position="57"/>
        <end position="75"/>
    </location>
</feature>
<keyword evidence="4" id="KW-1133">Transmembrane helix</keyword>
<dbReference type="EMBL" id="FTNK01000010">
    <property type="protein sequence ID" value="SIR28759.1"/>
    <property type="molecule type" value="Genomic_DNA"/>
</dbReference>
<dbReference type="SUPFAM" id="SSF58104">
    <property type="entry name" value="Methyl-accepting chemotaxis protein (MCP) signaling domain"/>
    <property type="match status" value="1"/>
</dbReference>
<organism evidence="6 7">
    <name type="scientific">Paenibacillus macquariensis</name>
    <dbReference type="NCBI Taxonomy" id="948756"/>
    <lineage>
        <taxon>Bacteria</taxon>
        <taxon>Bacillati</taxon>
        <taxon>Bacillota</taxon>
        <taxon>Bacilli</taxon>
        <taxon>Bacillales</taxon>
        <taxon>Paenibacillaceae</taxon>
        <taxon>Paenibacillus</taxon>
    </lineage>
</organism>
<sequence>MRRIMKSSLLGAINKHKDESISVRDRDVIRRNFILIIAVLISTVMGLGTVSTDITSMNNISSVCSILTLGFMLRFHLKGKYIHTNAYIGMIGTLLSYGFRIINEPSIMAITMVYYLIIFSLISMKQSITYITLVIGLGFTIYICTANIQGIDTSGTGISIIGSYVVACIIVILLLRVSEALKKNTEESRTQSEYLLNDQQVQKEQLVGNVVVVSQNMKDITQSMEDNTSSFQEMNVAFQEIATGAVTQVDTTLSINDSIQKMGVMIHEMTTSTETLIDKTNETNHLSIMGKEKVETLSGTILEFKEEIDAMASDIQELTVRVNETSQFSQTIREIANQTNLLSLNASIEAARAGEYGRGFSVVAMEIRKLSELTSNSAEQITTQLQGFSEQTNGTLQRMNLVAKRMQMSSELTQETADAFESIKGSIGTLLQVSEEYGGMMQKVTQFSSSVGDSTNHLASVNEQTSATLEELSATLQSLLNNNQVSLDNTKNAEKNLRLLVE</sequence>
<evidence type="ECO:0000259" key="5">
    <source>
        <dbReference type="PROSITE" id="PS50111"/>
    </source>
</evidence>
<evidence type="ECO:0000256" key="4">
    <source>
        <dbReference type="SAM" id="Phobius"/>
    </source>
</evidence>
<evidence type="ECO:0000256" key="3">
    <source>
        <dbReference type="SAM" id="Coils"/>
    </source>
</evidence>
<feature type="transmembrane region" description="Helical" evidence="4">
    <location>
        <begin position="33"/>
        <end position="51"/>
    </location>
</feature>
<evidence type="ECO:0000256" key="1">
    <source>
        <dbReference type="ARBA" id="ARBA00023224"/>
    </source>
</evidence>
<feature type="transmembrane region" description="Helical" evidence="4">
    <location>
        <begin position="105"/>
        <end position="123"/>
    </location>
</feature>
<accession>A0ABY1K5D9</accession>
<keyword evidence="4" id="KW-0472">Membrane</keyword>